<evidence type="ECO:0000259" key="1">
    <source>
        <dbReference type="Pfam" id="PF00561"/>
    </source>
</evidence>
<dbReference type="GO" id="GO:0016787">
    <property type="term" value="F:hydrolase activity"/>
    <property type="evidence" value="ECO:0007669"/>
    <property type="project" value="UniProtKB-KW"/>
</dbReference>
<dbReference type="PANTHER" id="PTHR43798">
    <property type="entry name" value="MONOACYLGLYCEROL LIPASE"/>
    <property type="match status" value="1"/>
</dbReference>
<dbReference type="Proteomes" id="UP001239019">
    <property type="component" value="Unassembled WGS sequence"/>
</dbReference>
<dbReference type="Gene3D" id="3.40.50.1820">
    <property type="entry name" value="alpha/beta hydrolase"/>
    <property type="match status" value="1"/>
</dbReference>
<organism evidence="2 3">
    <name type="scientific">Natronospira bacteriovora</name>
    <dbReference type="NCBI Taxonomy" id="3069753"/>
    <lineage>
        <taxon>Bacteria</taxon>
        <taxon>Pseudomonadati</taxon>
        <taxon>Pseudomonadota</taxon>
        <taxon>Gammaproteobacteria</taxon>
        <taxon>Natronospirales</taxon>
        <taxon>Natronospiraceae</taxon>
        <taxon>Natronospira</taxon>
    </lineage>
</organism>
<dbReference type="PANTHER" id="PTHR43798:SF33">
    <property type="entry name" value="HYDROLASE, PUTATIVE (AFU_ORTHOLOGUE AFUA_2G14860)-RELATED"/>
    <property type="match status" value="1"/>
</dbReference>
<evidence type="ECO:0000313" key="3">
    <source>
        <dbReference type="Proteomes" id="UP001239019"/>
    </source>
</evidence>
<reference evidence="2 3" key="1">
    <citation type="submission" date="2023-08" db="EMBL/GenBank/DDBJ databases">
        <title>Whole-genome sequencing of halo(alkali)philic microorganisms from hypersaline lakes.</title>
        <authorList>
            <person name="Sorokin D.Y."/>
            <person name="Abbas B."/>
            <person name="Merkel A.Y."/>
        </authorList>
    </citation>
    <scope>NUCLEOTIDE SEQUENCE [LARGE SCALE GENOMIC DNA]</scope>
    <source>
        <strain evidence="2 3">AB-CW4</strain>
    </source>
</reference>
<keyword evidence="3" id="KW-1185">Reference proteome</keyword>
<dbReference type="InterPro" id="IPR000073">
    <property type="entry name" value="AB_hydrolase_1"/>
</dbReference>
<keyword evidence="2" id="KW-0378">Hydrolase</keyword>
<dbReference type="EMBL" id="JAVDDT010000002">
    <property type="protein sequence ID" value="MDQ2068892.1"/>
    <property type="molecule type" value="Genomic_DNA"/>
</dbReference>
<comment type="caution">
    <text evidence="2">The sequence shown here is derived from an EMBL/GenBank/DDBJ whole genome shotgun (WGS) entry which is preliminary data.</text>
</comment>
<feature type="domain" description="AB hydrolase-1" evidence="1">
    <location>
        <begin position="29"/>
        <end position="275"/>
    </location>
</feature>
<evidence type="ECO:0000313" key="2">
    <source>
        <dbReference type="EMBL" id="MDQ2068892.1"/>
    </source>
</evidence>
<dbReference type="InterPro" id="IPR029058">
    <property type="entry name" value="AB_hydrolase_fold"/>
</dbReference>
<dbReference type="PRINTS" id="PR00111">
    <property type="entry name" value="ABHYDROLASE"/>
</dbReference>
<gene>
    <name evidence="2" type="ORF">RBH19_03260</name>
</gene>
<sequence length="292" mass="33427">MKPSQWYQPQQLIDLGGQRLYVHDVGDGPVLLCLHGLPGASWSWHKLMPHLDGFRVIAPDLLGFGHSDKPGDARYSVVAHSDRMEDLLKALDIRDFHVMGQGLGAMIGLELMARAEGREAEELDPRINPLSLFLINAPIFPELSEPPRAERWLASQFGELLKFVASRNLFWQYLNELSGPYSRPTPMEVKQLWQLLKRNEGRWILPAHARYHQELMKRSKRWVRALRETRRPLRLVAGPEDPVAGHRLEAAFRRALPDLRREMIGKLGHAPQFESADKLSPLLKAFHNTLRS</sequence>
<name>A0ABU0W4E7_9GAMM</name>
<dbReference type="InterPro" id="IPR050266">
    <property type="entry name" value="AB_hydrolase_sf"/>
</dbReference>
<proteinExistence type="predicted"/>
<dbReference type="RefSeq" id="WP_306727390.1">
    <property type="nucleotide sequence ID" value="NZ_JAVDDT010000002.1"/>
</dbReference>
<dbReference type="Pfam" id="PF00561">
    <property type="entry name" value="Abhydrolase_1"/>
    <property type="match status" value="1"/>
</dbReference>
<accession>A0ABU0W4E7</accession>
<protein>
    <submittedName>
        <fullName evidence="2">Alpha/beta hydrolase</fullName>
    </submittedName>
</protein>
<dbReference type="SUPFAM" id="SSF53474">
    <property type="entry name" value="alpha/beta-Hydrolases"/>
    <property type="match status" value="1"/>
</dbReference>